<evidence type="ECO:0000256" key="1">
    <source>
        <dbReference type="SAM" id="MobiDB-lite"/>
    </source>
</evidence>
<proteinExistence type="predicted"/>
<dbReference type="EMBL" id="JAJSOF020000011">
    <property type="protein sequence ID" value="KAJ4444736.1"/>
    <property type="molecule type" value="Genomic_DNA"/>
</dbReference>
<gene>
    <name evidence="2" type="ORF">ANN_06533</name>
</gene>
<dbReference type="Proteomes" id="UP001148838">
    <property type="component" value="Unassembled WGS sequence"/>
</dbReference>
<protein>
    <recommendedName>
        <fullName evidence="4">Secreted protein</fullName>
    </recommendedName>
</protein>
<organism evidence="2 3">
    <name type="scientific">Periplaneta americana</name>
    <name type="common">American cockroach</name>
    <name type="synonym">Blatta americana</name>
    <dbReference type="NCBI Taxonomy" id="6978"/>
    <lineage>
        <taxon>Eukaryota</taxon>
        <taxon>Metazoa</taxon>
        <taxon>Ecdysozoa</taxon>
        <taxon>Arthropoda</taxon>
        <taxon>Hexapoda</taxon>
        <taxon>Insecta</taxon>
        <taxon>Pterygota</taxon>
        <taxon>Neoptera</taxon>
        <taxon>Polyneoptera</taxon>
        <taxon>Dictyoptera</taxon>
        <taxon>Blattodea</taxon>
        <taxon>Blattoidea</taxon>
        <taxon>Blattidae</taxon>
        <taxon>Blattinae</taxon>
        <taxon>Periplaneta</taxon>
    </lineage>
</organism>
<evidence type="ECO:0008006" key="4">
    <source>
        <dbReference type="Google" id="ProtNLM"/>
    </source>
</evidence>
<feature type="region of interest" description="Disordered" evidence="1">
    <location>
        <begin position="1"/>
        <end position="20"/>
    </location>
</feature>
<name>A0ABQ8TFE5_PERAM</name>
<keyword evidence="3" id="KW-1185">Reference proteome</keyword>
<accession>A0ABQ8TFE5</accession>
<evidence type="ECO:0000313" key="2">
    <source>
        <dbReference type="EMBL" id="KAJ4444736.1"/>
    </source>
</evidence>
<evidence type="ECO:0000313" key="3">
    <source>
        <dbReference type="Proteomes" id="UP001148838"/>
    </source>
</evidence>
<comment type="caution">
    <text evidence="2">The sequence shown here is derived from an EMBL/GenBank/DDBJ whole genome shotgun (WGS) entry which is preliminary data.</text>
</comment>
<reference evidence="2 3" key="1">
    <citation type="journal article" date="2022" name="Allergy">
        <title>Genome assembly and annotation of Periplaneta americana reveal a comprehensive cockroach allergen profile.</title>
        <authorList>
            <person name="Wang L."/>
            <person name="Xiong Q."/>
            <person name="Saelim N."/>
            <person name="Wang L."/>
            <person name="Nong W."/>
            <person name="Wan A.T."/>
            <person name="Shi M."/>
            <person name="Liu X."/>
            <person name="Cao Q."/>
            <person name="Hui J.H.L."/>
            <person name="Sookrung N."/>
            <person name="Leung T.F."/>
            <person name="Tungtrongchitr A."/>
            <person name="Tsui S.K.W."/>
        </authorList>
    </citation>
    <scope>NUCLEOTIDE SEQUENCE [LARGE SCALE GENOMIC DNA]</scope>
    <source>
        <strain evidence="2">PWHHKU_190912</strain>
    </source>
</reference>
<sequence>MAGLCEGSNEPPGFLKTNGTWEGLKKGRVDKCRDNPPQNPDQSWDQVLATWGDLAEDQNYFRDVWTQCPKDVRQ</sequence>